<gene>
    <name evidence="1" type="ORF">NCTC13291_00231</name>
</gene>
<dbReference type="EMBL" id="UGVN01000001">
    <property type="protein sequence ID" value="SUE37648.1"/>
    <property type="molecule type" value="Genomic_DNA"/>
</dbReference>
<dbReference type="Proteomes" id="UP000254919">
    <property type="component" value="Unassembled WGS sequence"/>
</dbReference>
<evidence type="ECO:0000313" key="1">
    <source>
        <dbReference type="EMBL" id="SUE37648.1"/>
    </source>
</evidence>
<dbReference type="AlphaFoldDB" id="A0A379MWX6"/>
<reference evidence="1 2" key="1">
    <citation type="submission" date="2018-06" db="EMBL/GenBank/DDBJ databases">
        <authorList>
            <consortium name="Pathogen Informatics"/>
            <person name="Doyle S."/>
        </authorList>
    </citation>
    <scope>NUCLEOTIDE SEQUENCE [LARGE SCALE GENOMIC DNA]</scope>
    <source>
        <strain evidence="1 2">NCTC13291</strain>
    </source>
</reference>
<evidence type="ECO:0000313" key="2">
    <source>
        <dbReference type="Proteomes" id="UP000254919"/>
    </source>
</evidence>
<protein>
    <submittedName>
        <fullName evidence="1">Uncharacterized protein</fullName>
    </submittedName>
</protein>
<name>A0A379MWX6_9PROT</name>
<sequence>MSRSGEPGLRLLPATLPDSYPPSAWTDTNLLCVQSVSCK</sequence>
<accession>A0A379MWX6</accession>
<organism evidence="1 2">
    <name type="scientific">Roseomonas mucosa</name>
    <dbReference type="NCBI Taxonomy" id="207340"/>
    <lineage>
        <taxon>Bacteria</taxon>
        <taxon>Pseudomonadati</taxon>
        <taxon>Pseudomonadota</taxon>
        <taxon>Alphaproteobacteria</taxon>
        <taxon>Acetobacterales</taxon>
        <taxon>Roseomonadaceae</taxon>
        <taxon>Roseomonas</taxon>
    </lineage>
</organism>
<proteinExistence type="predicted"/>